<keyword evidence="2" id="KW-1185">Reference proteome</keyword>
<organism evidence="1 2">
    <name type="scientific">Triparma verrucosa</name>
    <dbReference type="NCBI Taxonomy" id="1606542"/>
    <lineage>
        <taxon>Eukaryota</taxon>
        <taxon>Sar</taxon>
        <taxon>Stramenopiles</taxon>
        <taxon>Ochrophyta</taxon>
        <taxon>Bolidophyceae</taxon>
        <taxon>Parmales</taxon>
        <taxon>Triparmaceae</taxon>
        <taxon>Triparma</taxon>
    </lineage>
</organism>
<comment type="caution">
    <text evidence="1">The sequence shown here is derived from an EMBL/GenBank/DDBJ whole genome shotgun (WGS) entry which is preliminary data.</text>
</comment>
<dbReference type="EMBL" id="BRXX01000039">
    <property type="protein sequence ID" value="GMH84542.1"/>
    <property type="molecule type" value="Genomic_DNA"/>
</dbReference>
<gene>
    <name evidence="1" type="ORF">TrVE_jg1457</name>
</gene>
<protein>
    <submittedName>
        <fullName evidence="1">Uncharacterized protein</fullName>
    </submittedName>
</protein>
<proteinExistence type="predicted"/>
<dbReference type="Gene3D" id="3.30.530.20">
    <property type="match status" value="1"/>
</dbReference>
<evidence type="ECO:0000313" key="1">
    <source>
        <dbReference type="EMBL" id="GMH84542.1"/>
    </source>
</evidence>
<accession>A0A9W7EN20</accession>
<sequence length="258" mass="28948">MVVCFEDTEHDDFPLGAGKDNVRASSGSFWKYERLPEVRDIPQTRVTYVQQADLKGFIPKFLINAKIVGILMYLSQMRKKFDNSLEIDEVRRSAVVELLKAEAFNGTEALAQFESLYDERPGWERPQRGFGKADSMVLVESATGQAWGRTILKFRASVEEAAAYFWDFGSRANMEASGDIERALEEGEEGETFNKIVRRRQRVGLPISRTFTSALALKRVDSNTIVLLMSPAGDGSNCARMSTKRALGSLLWVRAMGT</sequence>
<dbReference type="Proteomes" id="UP001165160">
    <property type="component" value="Unassembled WGS sequence"/>
</dbReference>
<evidence type="ECO:0000313" key="2">
    <source>
        <dbReference type="Proteomes" id="UP001165160"/>
    </source>
</evidence>
<dbReference type="AlphaFoldDB" id="A0A9W7EN20"/>
<name>A0A9W7EN20_9STRA</name>
<dbReference type="SUPFAM" id="SSF55961">
    <property type="entry name" value="Bet v1-like"/>
    <property type="match status" value="1"/>
</dbReference>
<reference evidence="2" key="1">
    <citation type="journal article" date="2023" name="Commun. Biol.">
        <title>Genome analysis of Parmales, the sister group of diatoms, reveals the evolutionary specialization of diatoms from phago-mixotrophs to photoautotrophs.</title>
        <authorList>
            <person name="Ban H."/>
            <person name="Sato S."/>
            <person name="Yoshikawa S."/>
            <person name="Yamada K."/>
            <person name="Nakamura Y."/>
            <person name="Ichinomiya M."/>
            <person name="Sato N."/>
            <person name="Blanc-Mathieu R."/>
            <person name="Endo H."/>
            <person name="Kuwata A."/>
            <person name="Ogata H."/>
        </authorList>
    </citation>
    <scope>NUCLEOTIDE SEQUENCE [LARGE SCALE GENOMIC DNA]</scope>
    <source>
        <strain evidence="2">NIES 3699</strain>
    </source>
</reference>
<dbReference type="InterPro" id="IPR023393">
    <property type="entry name" value="START-like_dom_sf"/>
</dbReference>